<sequence>MNIEIKLQTWHRCTDTCFYFCKFRCTRHFNVYFITRFEPGNYQWFSGVLFLIRLLIVVPFIFAWNAFILLFFQFIICITYAIAVVLFHPYKRMQENGVTFRKIENTDPNIIEASSMLLLSLLIALSLYQYAYTLADVPLSKWAFILQGILVWIPLVWIVVVYCRLFYLRNWPTLRQWFSKVYRCCRRRCVVRDRDDEETRSLVINSGHHQREEAGIHGSFNTRSTELSISHGSLITNPGDHSDHESNA</sequence>
<feature type="transmembrane region" description="Helical" evidence="1">
    <location>
        <begin position="110"/>
        <end position="130"/>
    </location>
</feature>
<accession>A0A1X7T9L4</accession>
<evidence type="ECO:0000256" key="1">
    <source>
        <dbReference type="SAM" id="Phobius"/>
    </source>
</evidence>
<protein>
    <submittedName>
        <fullName evidence="2">Uncharacterized protein</fullName>
    </submittedName>
</protein>
<dbReference type="AlphaFoldDB" id="A0A1X7T9L4"/>
<feature type="transmembrane region" description="Helical" evidence="1">
    <location>
        <begin position="44"/>
        <end position="64"/>
    </location>
</feature>
<organism evidence="2">
    <name type="scientific">Amphimedon queenslandica</name>
    <name type="common">Sponge</name>
    <dbReference type="NCBI Taxonomy" id="400682"/>
    <lineage>
        <taxon>Eukaryota</taxon>
        <taxon>Metazoa</taxon>
        <taxon>Porifera</taxon>
        <taxon>Demospongiae</taxon>
        <taxon>Heteroscleromorpha</taxon>
        <taxon>Haplosclerida</taxon>
        <taxon>Niphatidae</taxon>
        <taxon>Amphimedon</taxon>
    </lineage>
</organism>
<evidence type="ECO:0000313" key="2">
    <source>
        <dbReference type="EnsemblMetazoa" id="Aqu2.1.11237_001"/>
    </source>
</evidence>
<keyword evidence="1" id="KW-0812">Transmembrane</keyword>
<keyword evidence="1" id="KW-1133">Transmembrane helix</keyword>
<dbReference type="InParanoid" id="A0A1X7T9L4"/>
<reference evidence="2" key="1">
    <citation type="submission" date="2017-05" db="UniProtKB">
        <authorList>
            <consortium name="EnsemblMetazoa"/>
        </authorList>
    </citation>
    <scope>IDENTIFICATION</scope>
</reference>
<name>A0A1X7T9L4_AMPQE</name>
<feature type="transmembrane region" description="Helical" evidence="1">
    <location>
        <begin position="70"/>
        <end position="90"/>
    </location>
</feature>
<dbReference type="EnsemblMetazoa" id="Aqu2.1.11237_001">
    <property type="protein sequence ID" value="Aqu2.1.11237_001"/>
    <property type="gene ID" value="Aqu2.1.11237"/>
</dbReference>
<keyword evidence="1" id="KW-0472">Membrane</keyword>
<proteinExistence type="predicted"/>
<feature type="transmembrane region" description="Helical" evidence="1">
    <location>
        <begin position="142"/>
        <end position="167"/>
    </location>
</feature>